<evidence type="ECO:0000256" key="16">
    <source>
        <dbReference type="ARBA" id="ARBA00022898"/>
    </source>
</evidence>
<feature type="region of interest" description="N-terminal hotdog fold" evidence="64">
    <location>
        <begin position="863"/>
        <end position="990"/>
    </location>
</feature>
<comment type="catalytic activity">
    <reaction evidence="51">
        <text>a 2,3-saturated acyl-[ACP] + NADP(+) = a (2E)-enoyl-[ACP] + NADPH + H(+)</text>
        <dbReference type="Rhea" id="RHEA:22564"/>
        <dbReference type="Rhea" id="RHEA-COMP:9925"/>
        <dbReference type="Rhea" id="RHEA-COMP:9926"/>
        <dbReference type="ChEBI" id="CHEBI:15378"/>
        <dbReference type="ChEBI" id="CHEBI:57783"/>
        <dbReference type="ChEBI" id="CHEBI:58349"/>
        <dbReference type="ChEBI" id="CHEBI:78784"/>
        <dbReference type="ChEBI" id="CHEBI:78785"/>
        <dbReference type="EC" id="1.3.1.39"/>
    </reaction>
    <physiologicalReaction direction="right-to-left" evidence="51">
        <dbReference type="Rhea" id="RHEA:22566"/>
    </physiologicalReaction>
</comment>
<dbReference type="InterPro" id="IPR014043">
    <property type="entry name" value="Acyl_transferase_dom"/>
</dbReference>
<dbReference type="InterPro" id="IPR042104">
    <property type="entry name" value="PKS_dehydratase_sf"/>
</dbReference>
<comment type="catalytic activity">
    <reaction evidence="42">
        <text>(2E)-hexenoyl-[ACP] + NADPH + H(+) = hexanoyl-[ACP] + NADP(+)</text>
        <dbReference type="Rhea" id="RHEA:41832"/>
        <dbReference type="Rhea" id="RHEA-COMP:9631"/>
        <dbReference type="Rhea" id="RHEA-COMP:9632"/>
        <dbReference type="ChEBI" id="CHEBI:15378"/>
        <dbReference type="ChEBI" id="CHEBI:57783"/>
        <dbReference type="ChEBI" id="CHEBI:58349"/>
        <dbReference type="ChEBI" id="CHEBI:78458"/>
        <dbReference type="ChEBI" id="CHEBI:78459"/>
    </reaction>
    <physiologicalReaction direction="left-to-right" evidence="42">
        <dbReference type="Rhea" id="RHEA:41833"/>
    </physiologicalReaction>
</comment>
<keyword evidence="69" id="KW-1185">Reference proteome</keyword>
<comment type="catalytic activity">
    <reaction evidence="38">
        <text>tetradecanoyl-[ACP] + malonyl-[ACP] + H(+) = 3-oxohexadecanoyl-[ACP] + holo-[ACP] + CO2</text>
        <dbReference type="Rhea" id="RHEA:41900"/>
        <dbReference type="Rhea" id="RHEA-COMP:9623"/>
        <dbReference type="Rhea" id="RHEA-COMP:9648"/>
        <dbReference type="Rhea" id="RHEA-COMP:9649"/>
        <dbReference type="Rhea" id="RHEA-COMP:9685"/>
        <dbReference type="ChEBI" id="CHEBI:15378"/>
        <dbReference type="ChEBI" id="CHEBI:16526"/>
        <dbReference type="ChEBI" id="CHEBI:64479"/>
        <dbReference type="ChEBI" id="CHEBI:78449"/>
        <dbReference type="ChEBI" id="CHEBI:78477"/>
        <dbReference type="ChEBI" id="CHEBI:78478"/>
    </reaction>
    <physiologicalReaction direction="left-to-right" evidence="38">
        <dbReference type="Rhea" id="RHEA:41901"/>
    </physiologicalReaction>
</comment>
<dbReference type="FunFam" id="3.40.50.720:FF:000209">
    <property type="entry name" value="Polyketide synthase Pks12"/>
    <property type="match status" value="1"/>
</dbReference>
<evidence type="ECO:0000256" key="55">
    <source>
        <dbReference type="ARBA" id="ARBA00049019"/>
    </source>
</evidence>
<dbReference type="PANTHER" id="PTHR43775">
    <property type="entry name" value="FATTY ACID SYNTHASE"/>
    <property type="match status" value="1"/>
</dbReference>
<dbReference type="CTD" id="33524"/>
<evidence type="ECO:0000256" key="41">
    <source>
        <dbReference type="ARBA" id="ARBA00047810"/>
    </source>
</evidence>
<dbReference type="CDD" id="cd08954">
    <property type="entry name" value="KR_1_FAS_SDR_x"/>
    <property type="match status" value="1"/>
</dbReference>
<gene>
    <name evidence="70" type="primary">LOC100900717</name>
</gene>
<comment type="catalytic activity">
    <reaction evidence="41">
        <text>(2E)-hexadecenoyl-[ACP] + NADPH + H(+) = hexadecanoyl-[ACP] + NADP(+)</text>
        <dbReference type="Rhea" id="RHEA:41912"/>
        <dbReference type="Rhea" id="RHEA-COMP:9651"/>
        <dbReference type="Rhea" id="RHEA-COMP:9652"/>
        <dbReference type="ChEBI" id="CHEBI:15378"/>
        <dbReference type="ChEBI" id="CHEBI:57783"/>
        <dbReference type="ChEBI" id="CHEBI:58349"/>
        <dbReference type="ChEBI" id="CHEBI:78481"/>
        <dbReference type="ChEBI" id="CHEBI:78483"/>
    </reaction>
    <physiologicalReaction direction="left-to-right" evidence="41">
        <dbReference type="Rhea" id="RHEA:41913"/>
    </physiologicalReaction>
</comment>
<dbReference type="InterPro" id="IPR014031">
    <property type="entry name" value="Ketoacyl_synth_C"/>
</dbReference>
<reference evidence="70" key="1">
    <citation type="submission" date="2025-08" db="UniProtKB">
        <authorList>
            <consortium name="RefSeq"/>
        </authorList>
    </citation>
    <scope>IDENTIFICATION</scope>
</reference>
<evidence type="ECO:0000256" key="49">
    <source>
        <dbReference type="ARBA" id="ARBA00048506"/>
    </source>
</evidence>
<dbReference type="KEGG" id="goe:100900717"/>
<comment type="catalytic activity">
    <reaction evidence="27">
        <text>a (3R)-hydroxyacyl-[ACP] = a (2E)-enoyl-[ACP] + H2O</text>
        <dbReference type="Rhea" id="RHEA:13097"/>
        <dbReference type="Rhea" id="RHEA-COMP:9925"/>
        <dbReference type="Rhea" id="RHEA-COMP:9945"/>
        <dbReference type="ChEBI" id="CHEBI:15377"/>
        <dbReference type="ChEBI" id="CHEBI:78784"/>
        <dbReference type="ChEBI" id="CHEBI:78827"/>
        <dbReference type="EC" id="4.2.1.59"/>
    </reaction>
    <physiologicalReaction direction="left-to-right" evidence="27">
        <dbReference type="Rhea" id="RHEA:13098"/>
    </physiologicalReaction>
</comment>
<comment type="catalytic activity">
    <reaction evidence="53">
        <text>hexadecanoyl-[ACP] + H2O = hexadecanoate + holo-[ACP] + H(+)</text>
        <dbReference type="Rhea" id="RHEA:41932"/>
        <dbReference type="Rhea" id="RHEA-COMP:9652"/>
        <dbReference type="Rhea" id="RHEA-COMP:9685"/>
        <dbReference type="ChEBI" id="CHEBI:7896"/>
        <dbReference type="ChEBI" id="CHEBI:15377"/>
        <dbReference type="ChEBI" id="CHEBI:15378"/>
        <dbReference type="ChEBI" id="CHEBI:64479"/>
        <dbReference type="ChEBI" id="CHEBI:78483"/>
        <dbReference type="EC" id="3.1.2.14"/>
    </reaction>
    <physiologicalReaction direction="left-to-right" evidence="53">
        <dbReference type="Rhea" id="RHEA:41933"/>
    </physiologicalReaction>
</comment>
<keyword evidence="14" id="KW-0276">Fatty acid metabolism</keyword>
<comment type="catalytic activity">
    <reaction evidence="45">
        <text>hexadecanoyl-[ACP] + malonyl-[ACP] + H(+) = 3-oxooctadecanoyl-[ACP] + holo-[ACP] + CO2</text>
        <dbReference type="Rhea" id="RHEA:41916"/>
        <dbReference type="Rhea" id="RHEA-COMP:9623"/>
        <dbReference type="Rhea" id="RHEA-COMP:9652"/>
        <dbReference type="Rhea" id="RHEA-COMP:9653"/>
        <dbReference type="Rhea" id="RHEA-COMP:9685"/>
        <dbReference type="ChEBI" id="CHEBI:15378"/>
        <dbReference type="ChEBI" id="CHEBI:16526"/>
        <dbReference type="ChEBI" id="CHEBI:64479"/>
        <dbReference type="ChEBI" id="CHEBI:78449"/>
        <dbReference type="ChEBI" id="CHEBI:78483"/>
        <dbReference type="ChEBI" id="CHEBI:78487"/>
    </reaction>
    <physiologicalReaction direction="left-to-right" evidence="45">
        <dbReference type="Rhea" id="RHEA:41917"/>
    </physiologicalReaction>
</comment>
<sequence>MPSSETTVKMNGMSDRPKMPAWDVKDDVVLSGISGYFPQSDGIEEFQEKLYKGEDMVTNDEMRWPRGILGLPERAGKIKDLSRFDAQFFGVHPKQAHLMDPQLRLFLETAYEAIVDAGYEPSTLRGKKIGVFIGASESESDEALNVDTDEINGYSLVGCCRAMFANRISYSLDFTGPSYAVDTACSSAMTAFTQAVIAIRSNQCEAAIVGGSTICLKPSTALNFHRLSMLNPDGMCRAFDANGKGYVRSETVGCVFLQKRSDSRRIYATVVHAKANADGFKDEGITFPGGHTQEILLREVYNEANVDPSKVPYVESHGTGTKVGDPQEAGALYNVFCKGREGPLKIGSVKSNCGHSEGASGICSLAKIITLMERGVIPGNLHHDVPNPNIPSLLDGSIQVVTKPTPFDGGIVGLNSFGFGGANAHIILKSHDGEHIGAVVREKANIPRLVLTCGRSEESLGAVLEKLSTKRLPDASYALLNEVGRAPTQVMTRRGYAIIPPNGEAITFQAPAEAQKRPLFFVYAGMGSQWNTMGRQMMEFDVFAKSIRKSHELLKPFDIDLLQILTGDQIENPSMVVPFVSIAAMQVALTDCLFACGIRPDGIVGHSVGELGCSYADGCFTAEQTVLAAYWRGKCVEVANLPKGAMAAVGLTWEQAKQRCRDGVAPACHNSEDSVTITGPAEAVSSICAELKAENIFAREVNSHDVAFHSVQMEQIAPSLLAALEKVVLVAKPRSARWISSSIPESRWGEGIAKTCSASYHVNNLVSPVLFKEALELVPENAICVEIAPHALLQAILKRALSSKSDTIGLMKRNADNFVTFLTALGKLHTLNVDVDVSVLFPKVEYPVPRGTPHLSRFVAWDHALEWRVCKWDEFESFGKSVEDITDVDISNEESNEKYIEGHRIDGRVLYPATGYMILAWKALAKRRGAQWLDMPVVFENVNFHRATILPTTGSVKLCLNMMGNSGQWEITEGGTVAASGRVYAPENPNFLDSNIPQEPDTIQYELSANDIYKELSLRGYEYHGMFRGVTKADIKEPFGKLKWEGNWVTFLDTMLQFTIMGSKYRTLNLPVRLTQCRVDPQHHAKVVRGDIDELTVYYDKDMNTCYSGGAVIKGLKANVAPRRNAQAAPFLEEYHFTPNSVESKDEDTEEYAAACSTLMGTLDKAGLDKTAVMNGLGAVASSIVEKHLAENDQGSLLKLLNDVLGRVKNGEPAKECLKETLEARRTQLETDTLNSALWNEKYLRPLLDLVIENTSGKKLRVVEIGSDRSVMGGKVAENINLSHIGYSIDYTAVHPNPADFDEGVLPEGAKTAAWDFNSDLTALPVENDLLVLKNIGVDSSRLSGHLQKVSGLLKSRGFLLVNQRLAITPSEKALNAIVDLGIKTLKAADLKTAIKNSGLELIASRASSLSITLLARKIEKSSSGKHAVIKVKSGDYSWVESLKNTLQEYEGKPQDDNVWIVAEDVGDSGIVGLVNCLRHEVGGSHVRAVFNASRTSVNKIPEFSFDNAIYKEIVAKDLVMNVFQDGEWGTMRHFSLSSLGKELNYVSTEHAFLNVQTKGDLSSLKWYQSPINYNPPTADSILCSVYFAPLNFRDIMLATGKLPPDALPGDLAVSDCVLGLEFSGRDPKGRRVMGQIPAEGLATSVLVDPVFLWEVPDAWTLEQASTVPVAYSTAYYALVIRGRLRKGEALLIHSGSGGVGQAAISIALSMGCTVYTTVGTQEKREFLKRRFPQLKDENFANSRDLSFEKHIMAQTCGRGVDLVLNSLADEKLQASVRCLANHGRFLEIGKFDLSNNSALGMAIFLKNITFHGILLDALFGNDPFVAHEKLEVVRLVTEGIKSGAVRPLDAHVFDKDDTEEAFRFMASGKHMGKVVVKVRDEEKQKVTKPVPMTIKAVTRTGFSDRKVFIITGGLGGFGLELADWLVTRGVRSLVLTSRSGVRNGYQKYALHRWQKAGAKVWNLSHDASTLDGAKKLIAESIKLSGQPVGGVFNLAMVLRDALIENQTTKDYEAVCAPKVEGTKNLDAVCRKECPELDHFVVFSSVSCGRGNAGQTNYGYANSVMERICERRAAEGLPGLAIQWGAIGDVGVILETMGGNETVVGGTLPQRIQSCFAVMDQFLSQKHPVVSSMVKADIAKKGAGGKSADLVGAVAHVLGVKDATKLNPNTTLGELGMDSLMGVEVKQLLERELDLSLSMQEIRSLNMNKIQELQGGASAPEAAPAPSKTDSAPAQQEGATAEVPKVPLKKQLVASDRLVKMNSIKTNSEPIFILHSIEGDVDNLTELAAKLKRSALGIQRTRDVKLESIEHIAVSYLPTIIEQQPKGRPFHILGYSFGASVAFEIACLLQKQGHKVQTLTLLDGAPTYIAVHTTIHKAKFDKNRDINEEEASALCAFLMQYMDIDFIKLKSELAQLSGWEPRLAKATNVLLTCEKFNNKEKPSKDQVRIAARAFYDFLLCGNHYKPNHKFDGDVTLVKASKLRKMAMTLPEDYGVGSCITGKVTMHIVEGVHESFILGKGADACAKIVNQVIN</sequence>
<comment type="catalytic activity">
    <reaction evidence="56">
        <text>decanoyl-[ACP] + malonyl-[ACP] + H(+) = 3-oxododecanoyl-[ACP] + holo-[ACP] + CO2</text>
        <dbReference type="Rhea" id="RHEA:41868"/>
        <dbReference type="Rhea" id="RHEA-COMP:9623"/>
        <dbReference type="Rhea" id="RHEA-COMP:9640"/>
        <dbReference type="Rhea" id="RHEA-COMP:9641"/>
        <dbReference type="Rhea" id="RHEA-COMP:9685"/>
        <dbReference type="ChEBI" id="CHEBI:15378"/>
        <dbReference type="ChEBI" id="CHEBI:16526"/>
        <dbReference type="ChEBI" id="CHEBI:64479"/>
        <dbReference type="ChEBI" id="CHEBI:78449"/>
        <dbReference type="ChEBI" id="CHEBI:78468"/>
        <dbReference type="ChEBI" id="CHEBI:78469"/>
    </reaction>
    <physiologicalReaction direction="left-to-right" evidence="56">
        <dbReference type="Rhea" id="RHEA:41869"/>
    </physiologicalReaction>
</comment>
<evidence type="ECO:0000256" key="29">
    <source>
        <dbReference type="ARBA" id="ARBA00023399"/>
    </source>
</evidence>
<evidence type="ECO:0000256" key="18">
    <source>
        <dbReference type="ARBA" id="ARBA00023002"/>
    </source>
</evidence>
<keyword evidence="8" id="KW-0596">Phosphopantetheine</keyword>
<dbReference type="GO" id="GO:0019171">
    <property type="term" value="F:(3R)-hydroxyacyl-[acyl-carrier-protein] dehydratase activity"/>
    <property type="evidence" value="ECO:0007669"/>
    <property type="project" value="UniProtKB-EC"/>
</dbReference>
<feature type="active site" description="Proton donor; for dehydratase activity" evidence="64">
    <location>
        <position position="1053"/>
    </location>
</feature>
<dbReference type="Pfam" id="PF08659">
    <property type="entry name" value="KR"/>
    <property type="match status" value="1"/>
</dbReference>
<dbReference type="InterPro" id="IPR036291">
    <property type="entry name" value="NAD(P)-bd_dom_sf"/>
</dbReference>
<comment type="catalytic activity">
    <reaction evidence="49">
        <text>a fatty acyl-[ACP] + malonyl-[ACP] + H(+) = a 3-oxoacyl-[ACP] + holo-[ACP] + CO2</text>
        <dbReference type="Rhea" id="RHEA:22836"/>
        <dbReference type="Rhea" id="RHEA-COMP:9623"/>
        <dbReference type="Rhea" id="RHEA-COMP:9685"/>
        <dbReference type="Rhea" id="RHEA-COMP:9916"/>
        <dbReference type="Rhea" id="RHEA-COMP:14125"/>
        <dbReference type="ChEBI" id="CHEBI:15378"/>
        <dbReference type="ChEBI" id="CHEBI:16526"/>
        <dbReference type="ChEBI" id="CHEBI:64479"/>
        <dbReference type="ChEBI" id="CHEBI:78449"/>
        <dbReference type="ChEBI" id="CHEBI:78776"/>
        <dbReference type="ChEBI" id="CHEBI:138651"/>
        <dbReference type="EC" id="2.3.1.41"/>
    </reaction>
    <physiologicalReaction direction="left-to-right" evidence="49">
        <dbReference type="Rhea" id="RHEA:22837"/>
    </physiologicalReaction>
</comment>
<evidence type="ECO:0000256" key="56">
    <source>
        <dbReference type="ARBA" id="ARBA00049109"/>
    </source>
</evidence>
<comment type="catalytic activity">
    <reaction evidence="43">
        <text>3-oxobutanoyl-[ACP] + NADPH + H(+) = (3R)-hydroxybutanoyl-[ACP] + NADP(+)</text>
        <dbReference type="Rhea" id="RHEA:41804"/>
        <dbReference type="Rhea" id="RHEA-COMP:9625"/>
        <dbReference type="Rhea" id="RHEA-COMP:9626"/>
        <dbReference type="ChEBI" id="CHEBI:15378"/>
        <dbReference type="ChEBI" id="CHEBI:57783"/>
        <dbReference type="ChEBI" id="CHEBI:58349"/>
        <dbReference type="ChEBI" id="CHEBI:78450"/>
        <dbReference type="ChEBI" id="CHEBI:78451"/>
    </reaction>
    <physiologicalReaction direction="left-to-right" evidence="43">
        <dbReference type="Rhea" id="RHEA:41805"/>
    </physiologicalReaction>
</comment>
<keyword evidence="22" id="KW-0511">Multifunctional enzyme</keyword>
<comment type="catalytic activity">
    <reaction evidence="26">
        <text>(3R)-hydroxydecanoyl-[ACP] = (2E)-decenoyl-[ACP] + H2O</text>
        <dbReference type="Rhea" id="RHEA:41860"/>
        <dbReference type="Rhea" id="RHEA-COMP:9638"/>
        <dbReference type="Rhea" id="RHEA-COMP:9639"/>
        <dbReference type="ChEBI" id="CHEBI:15377"/>
        <dbReference type="ChEBI" id="CHEBI:78466"/>
        <dbReference type="ChEBI" id="CHEBI:78467"/>
    </reaction>
    <physiologicalReaction direction="left-to-right" evidence="26">
        <dbReference type="Rhea" id="RHEA:41861"/>
    </physiologicalReaction>
</comment>
<dbReference type="SMART" id="SM00827">
    <property type="entry name" value="PKS_AT"/>
    <property type="match status" value="1"/>
</dbReference>
<evidence type="ECO:0000313" key="70">
    <source>
        <dbReference type="RefSeq" id="XP_003739635.1"/>
    </source>
</evidence>
<comment type="function">
    <text evidence="32">Fatty acid synthetase is a multifunctional enzyme that catalyzes the de novo biosynthesis of long-chain saturated fatty acids starting from acetyl-CoA and malonyl-CoA in the presence of NADPH. This multifunctional protein contains 7 catalytic activities and a site for the binding of the prosthetic group 4'-phosphopantetheine of the acyl carrier protein ([ACP]) domain.</text>
</comment>
<keyword evidence="13" id="KW-0378">Hydrolase</keyword>
<dbReference type="InterPro" id="IPR029063">
    <property type="entry name" value="SAM-dependent_MTases_sf"/>
</dbReference>
<evidence type="ECO:0000256" key="60">
    <source>
        <dbReference type="ARBA" id="ARBA00049422"/>
    </source>
</evidence>
<evidence type="ECO:0000256" key="19">
    <source>
        <dbReference type="ARBA" id="ARBA00023027"/>
    </source>
</evidence>
<dbReference type="EC" id="1.3.1.39" evidence="2"/>
<dbReference type="Gene3D" id="3.40.366.10">
    <property type="entry name" value="Malonyl-Coenzyme A Acyl Carrier Protein, domain 2"/>
    <property type="match status" value="1"/>
</dbReference>
<evidence type="ECO:0000256" key="42">
    <source>
        <dbReference type="ARBA" id="ARBA00047897"/>
    </source>
</evidence>
<accession>A0AAJ6QPG0</accession>
<feature type="domain" description="Ketosynthase family 3 (KS3)" evidence="67">
    <location>
        <begin position="25"/>
        <end position="430"/>
    </location>
</feature>
<dbReference type="InterPro" id="IPR029058">
    <property type="entry name" value="AB_hydrolase_fold"/>
</dbReference>
<dbReference type="PROSITE" id="PS50075">
    <property type="entry name" value="CARRIER"/>
    <property type="match status" value="1"/>
</dbReference>
<dbReference type="InterPro" id="IPR020843">
    <property type="entry name" value="ER"/>
</dbReference>
<comment type="catalytic activity">
    <reaction evidence="40">
        <text>dodecanoyl-[ACP] + malonyl-[ACP] + H(+) = 3-oxotetradecanoyl-[ACP] + holo-[ACP] + CO2</text>
        <dbReference type="Rhea" id="RHEA:41884"/>
        <dbReference type="Rhea" id="RHEA-COMP:9623"/>
        <dbReference type="Rhea" id="RHEA-COMP:9644"/>
        <dbReference type="Rhea" id="RHEA-COMP:9645"/>
        <dbReference type="Rhea" id="RHEA-COMP:9685"/>
        <dbReference type="ChEBI" id="CHEBI:15378"/>
        <dbReference type="ChEBI" id="CHEBI:16526"/>
        <dbReference type="ChEBI" id="CHEBI:64479"/>
        <dbReference type="ChEBI" id="CHEBI:65264"/>
        <dbReference type="ChEBI" id="CHEBI:78449"/>
        <dbReference type="ChEBI" id="CHEBI:78473"/>
    </reaction>
    <physiologicalReaction direction="left-to-right" evidence="40">
        <dbReference type="Rhea" id="RHEA:41885"/>
    </physiologicalReaction>
</comment>
<comment type="catalytic activity">
    <reaction evidence="63">
        <text>octanoyl-[ACP] + malonyl-[ACP] + H(+) = 3-oxodecanoyl-[ACP] + holo-[ACP] + CO2</text>
        <dbReference type="Rhea" id="RHEA:41852"/>
        <dbReference type="Rhea" id="RHEA-COMP:9623"/>
        <dbReference type="Rhea" id="RHEA-COMP:9636"/>
        <dbReference type="Rhea" id="RHEA-COMP:9637"/>
        <dbReference type="Rhea" id="RHEA-COMP:9685"/>
        <dbReference type="ChEBI" id="CHEBI:15378"/>
        <dbReference type="ChEBI" id="CHEBI:16526"/>
        <dbReference type="ChEBI" id="CHEBI:64479"/>
        <dbReference type="ChEBI" id="CHEBI:78449"/>
        <dbReference type="ChEBI" id="CHEBI:78463"/>
        <dbReference type="ChEBI" id="CHEBI:78464"/>
    </reaction>
    <physiologicalReaction direction="left-to-right" evidence="63">
        <dbReference type="Rhea" id="RHEA:41853"/>
    </physiologicalReaction>
</comment>
<dbReference type="PANTHER" id="PTHR43775:SF7">
    <property type="entry name" value="FATTY ACID SYNTHASE"/>
    <property type="match status" value="1"/>
</dbReference>
<evidence type="ECO:0000256" key="20">
    <source>
        <dbReference type="ARBA" id="ARBA00023098"/>
    </source>
</evidence>
<evidence type="ECO:0000256" key="34">
    <source>
        <dbReference type="ARBA" id="ARBA00047300"/>
    </source>
</evidence>
<comment type="catalytic activity">
    <reaction evidence="50">
        <text>3-oxohexanoyl-[ACP] + NADPH + H(+) = (3R)-hydroxyhexanoyl-[ACP] + NADP(+)</text>
        <dbReference type="Rhea" id="RHEA:41824"/>
        <dbReference type="Rhea" id="RHEA-COMP:9629"/>
        <dbReference type="Rhea" id="RHEA-COMP:9630"/>
        <dbReference type="ChEBI" id="CHEBI:15378"/>
        <dbReference type="ChEBI" id="CHEBI:57783"/>
        <dbReference type="ChEBI" id="CHEBI:58349"/>
        <dbReference type="ChEBI" id="CHEBI:78456"/>
        <dbReference type="ChEBI" id="CHEBI:78457"/>
    </reaction>
    <physiologicalReaction direction="left-to-right" evidence="50">
        <dbReference type="Rhea" id="RHEA:41825"/>
    </physiologicalReaction>
</comment>
<dbReference type="Pfam" id="PF21149">
    <property type="entry name" value="FAS_pseudo-KR"/>
    <property type="match status" value="1"/>
</dbReference>
<comment type="catalytic activity">
    <reaction evidence="31">
        <text>(3R)-hydroxybutanoyl-[ACP] = (2E)-butenoyl-[ACP] + H2O</text>
        <dbReference type="Rhea" id="RHEA:41808"/>
        <dbReference type="Rhea" id="RHEA-COMP:9626"/>
        <dbReference type="Rhea" id="RHEA-COMP:9627"/>
        <dbReference type="ChEBI" id="CHEBI:15377"/>
        <dbReference type="ChEBI" id="CHEBI:78451"/>
        <dbReference type="ChEBI" id="CHEBI:78453"/>
    </reaction>
    <physiologicalReaction direction="left-to-right" evidence="31">
        <dbReference type="Rhea" id="RHEA:41809"/>
    </physiologicalReaction>
</comment>
<comment type="catalytic activity">
    <reaction evidence="59">
        <text>3-oxohexadecanoyl-[ACP] + NADPH + H(+) = (3R)-hydroxyhexadecanoyl-[ACP] + NADP(+)</text>
        <dbReference type="Rhea" id="RHEA:41904"/>
        <dbReference type="Rhea" id="RHEA-COMP:9649"/>
        <dbReference type="Rhea" id="RHEA-COMP:9650"/>
        <dbReference type="ChEBI" id="CHEBI:15378"/>
        <dbReference type="ChEBI" id="CHEBI:57783"/>
        <dbReference type="ChEBI" id="CHEBI:58349"/>
        <dbReference type="ChEBI" id="CHEBI:78478"/>
        <dbReference type="ChEBI" id="CHEBI:78480"/>
    </reaction>
    <physiologicalReaction direction="left-to-right" evidence="59">
        <dbReference type="Rhea" id="RHEA:41905"/>
    </physiologicalReaction>
</comment>
<evidence type="ECO:0000256" key="63">
    <source>
        <dbReference type="ARBA" id="ARBA00049533"/>
    </source>
</evidence>
<evidence type="ECO:0000256" key="54">
    <source>
        <dbReference type="ARBA" id="ARBA00048935"/>
    </source>
</evidence>
<organism evidence="69 70">
    <name type="scientific">Galendromus occidentalis</name>
    <name type="common">western predatory mite</name>
    <dbReference type="NCBI Taxonomy" id="34638"/>
    <lineage>
        <taxon>Eukaryota</taxon>
        <taxon>Metazoa</taxon>
        <taxon>Ecdysozoa</taxon>
        <taxon>Arthropoda</taxon>
        <taxon>Chelicerata</taxon>
        <taxon>Arachnida</taxon>
        <taxon>Acari</taxon>
        <taxon>Parasitiformes</taxon>
        <taxon>Mesostigmata</taxon>
        <taxon>Gamasina</taxon>
        <taxon>Phytoseioidea</taxon>
        <taxon>Phytoseiidae</taxon>
        <taxon>Typhlodrominae</taxon>
        <taxon>Galendromus</taxon>
    </lineage>
</organism>
<dbReference type="Pfam" id="PF00975">
    <property type="entry name" value="Thioesterase"/>
    <property type="match status" value="1"/>
</dbReference>
<proteinExistence type="predicted"/>
<evidence type="ECO:0000256" key="33">
    <source>
        <dbReference type="ARBA" id="ARBA00044883"/>
    </source>
</evidence>
<dbReference type="InterPro" id="IPR032821">
    <property type="entry name" value="PKS_assoc"/>
</dbReference>
<dbReference type="EC" id="2.3.1.85" evidence="4"/>
<dbReference type="InterPro" id="IPR016036">
    <property type="entry name" value="Malonyl_transacylase_ACP-bd"/>
</dbReference>
<comment type="catalytic activity">
    <reaction evidence="36">
        <text>a (3R)-hydroxyacyl-[ACP] + NADP(+) = a 3-oxoacyl-[ACP] + NADPH + H(+)</text>
        <dbReference type="Rhea" id="RHEA:17397"/>
        <dbReference type="Rhea" id="RHEA-COMP:9916"/>
        <dbReference type="Rhea" id="RHEA-COMP:9945"/>
        <dbReference type="ChEBI" id="CHEBI:15378"/>
        <dbReference type="ChEBI" id="CHEBI:57783"/>
        <dbReference type="ChEBI" id="CHEBI:58349"/>
        <dbReference type="ChEBI" id="CHEBI:78776"/>
        <dbReference type="ChEBI" id="CHEBI:78827"/>
        <dbReference type="EC" id="1.1.1.100"/>
    </reaction>
    <physiologicalReaction direction="right-to-left" evidence="36">
        <dbReference type="Rhea" id="RHEA:17399"/>
    </physiologicalReaction>
</comment>
<dbReference type="SMART" id="SM00829">
    <property type="entry name" value="PKS_ER"/>
    <property type="match status" value="1"/>
</dbReference>
<dbReference type="GO" id="GO:0004312">
    <property type="term" value="F:fatty acid synthase activity"/>
    <property type="evidence" value="ECO:0007669"/>
    <property type="project" value="UniProtKB-EC"/>
</dbReference>
<dbReference type="InterPro" id="IPR049552">
    <property type="entry name" value="PKS_DH_N"/>
</dbReference>
<evidence type="ECO:0000256" key="61">
    <source>
        <dbReference type="ARBA" id="ARBA00049449"/>
    </source>
</evidence>
<dbReference type="SMART" id="SM00825">
    <property type="entry name" value="PKS_KS"/>
    <property type="match status" value="1"/>
</dbReference>
<comment type="catalytic activity">
    <reaction evidence="33">
        <text>acetyl-CoA + n malonyl-CoA + 2n NADPH + 2n H(+) = a long-chain fatty acid + (n+1) CoA + n CO2 + 2n NADP(+).</text>
        <dbReference type="EC" id="2.3.1.85"/>
    </reaction>
</comment>
<name>A0AAJ6QPG0_9ACAR</name>
<comment type="catalytic activity">
    <reaction evidence="30">
        <text>(3R)-hydroxyhexadecanoyl-[ACP] = (2E)-hexadecenoyl-[ACP] + H2O</text>
        <dbReference type="Rhea" id="RHEA:41908"/>
        <dbReference type="Rhea" id="RHEA-COMP:9650"/>
        <dbReference type="Rhea" id="RHEA-COMP:9651"/>
        <dbReference type="ChEBI" id="CHEBI:15377"/>
        <dbReference type="ChEBI" id="CHEBI:78480"/>
        <dbReference type="ChEBI" id="CHEBI:78481"/>
    </reaction>
    <physiologicalReaction direction="left-to-right" evidence="30">
        <dbReference type="Rhea" id="RHEA:41909"/>
    </physiologicalReaction>
</comment>
<evidence type="ECO:0000256" key="57">
    <source>
        <dbReference type="ARBA" id="ARBA00049171"/>
    </source>
</evidence>
<evidence type="ECO:0000256" key="3">
    <source>
        <dbReference type="ARBA" id="ARBA00012480"/>
    </source>
</evidence>
<dbReference type="InterPro" id="IPR009081">
    <property type="entry name" value="PP-bd_ACP"/>
</dbReference>
<evidence type="ECO:0000256" key="53">
    <source>
        <dbReference type="ARBA" id="ARBA00048704"/>
    </source>
</evidence>
<dbReference type="CDD" id="cd00833">
    <property type="entry name" value="PKS"/>
    <property type="match status" value="1"/>
</dbReference>
<dbReference type="Pfam" id="PF16197">
    <property type="entry name" value="KAsynt_C_assoc"/>
    <property type="match status" value="1"/>
</dbReference>
<dbReference type="InterPro" id="IPR057326">
    <property type="entry name" value="KR_dom"/>
</dbReference>
<dbReference type="GO" id="GO:0031177">
    <property type="term" value="F:phosphopantetheine binding"/>
    <property type="evidence" value="ECO:0007669"/>
    <property type="project" value="InterPro"/>
</dbReference>
<dbReference type="GO" id="GO:0004315">
    <property type="term" value="F:3-oxoacyl-[acyl-carrier-protein] synthase activity"/>
    <property type="evidence" value="ECO:0007669"/>
    <property type="project" value="UniProtKB-EC"/>
</dbReference>
<dbReference type="InterPro" id="IPR001227">
    <property type="entry name" value="Ac_transferase_dom_sf"/>
</dbReference>
<evidence type="ECO:0000256" key="25">
    <source>
        <dbReference type="ARBA" id="ARBA00023373"/>
    </source>
</evidence>
<dbReference type="InterPro" id="IPR049391">
    <property type="entry name" value="FAS_pseudo-KR"/>
</dbReference>
<comment type="catalytic activity">
    <reaction evidence="44">
        <text>acetyl-[ACP] + malonyl-[ACP] + H(+) = 3-oxobutanoyl-[ACP] + holo-[ACP] + CO2</text>
        <dbReference type="Rhea" id="RHEA:41800"/>
        <dbReference type="Rhea" id="RHEA-COMP:9621"/>
        <dbReference type="Rhea" id="RHEA-COMP:9623"/>
        <dbReference type="Rhea" id="RHEA-COMP:9625"/>
        <dbReference type="Rhea" id="RHEA-COMP:9685"/>
        <dbReference type="ChEBI" id="CHEBI:15378"/>
        <dbReference type="ChEBI" id="CHEBI:16526"/>
        <dbReference type="ChEBI" id="CHEBI:64479"/>
        <dbReference type="ChEBI" id="CHEBI:78446"/>
        <dbReference type="ChEBI" id="CHEBI:78449"/>
        <dbReference type="ChEBI" id="CHEBI:78450"/>
    </reaction>
    <physiologicalReaction direction="left-to-right" evidence="44">
        <dbReference type="Rhea" id="RHEA:41801"/>
    </physiologicalReaction>
</comment>
<feature type="domain" description="Carrier" evidence="66">
    <location>
        <begin position="2144"/>
        <end position="2221"/>
    </location>
</feature>
<comment type="pathway">
    <text evidence="1">Lipid metabolism.</text>
</comment>
<keyword evidence="19" id="KW-0520">NAD</keyword>
<dbReference type="InterPro" id="IPR020841">
    <property type="entry name" value="PKS_Beta-ketoAc_synthase_dom"/>
</dbReference>
<evidence type="ECO:0000256" key="50">
    <source>
        <dbReference type="ARBA" id="ARBA00048571"/>
    </source>
</evidence>
<comment type="catalytic activity">
    <reaction evidence="52">
        <text>holo-[ACP] + acetyl-CoA = acetyl-[ACP] + CoA</text>
        <dbReference type="Rhea" id="RHEA:41788"/>
        <dbReference type="Rhea" id="RHEA-COMP:9621"/>
        <dbReference type="Rhea" id="RHEA-COMP:9685"/>
        <dbReference type="ChEBI" id="CHEBI:57287"/>
        <dbReference type="ChEBI" id="CHEBI:57288"/>
        <dbReference type="ChEBI" id="CHEBI:64479"/>
        <dbReference type="ChEBI" id="CHEBI:78446"/>
        <dbReference type="EC" id="2.3.1.38"/>
    </reaction>
    <physiologicalReaction direction="left-to-right" evidence="52">
        <dbReference type="Rhea" id="RHEA:41789"/>
    </physiologicalReaction>
</comment>
<evidence type="ECO:0000256" key="48">
    <source>
        <dbReference type="ARBA" id="ARBA00048420"/>
    </source>
</evidence>
<feature type="domain" description="PKS/mFAS DH" evidence="68">
    <location>
        <begin position="863"/>
        <end position="1146"/>
    </location>
</feature>
<evidence type="ECO:0000313" key="69">
    <source>
        <dbReference type="Proteomes" id="UP000694867"/>
    </source>
</evidence>
<dbReference type="InterPro" id="IPR018201">
    <property type="entry name" value="Ketoacyl_synth_AS"/>
</dbReference>
<comment type="catalytic activity">
    <reaction evidence="28">
        <text>(3R)-hydroxytetradecanoyl-[ACP] = (2E)-tetradecenoyl-[ACP] + H2O</text>
        <dbReference type="Rhea" id="RHEA:41892"/>
        <dbReference type="Rhea" id="RHEA-COMP:9646"/>
        <dbReference type="Rhea" id="RHEA-COMP:9647"/>
        <dbReference type="ChEBI" id="CHEBI:15377"/>
        <dbReference type="ChEBI" id="CHEBI:78474"/>
        <dbReference type="ChEBI" id="CHEBI:78475"/>
    </reaction>
    <physiologicalReaction direction="left-to-right" evidence="28">
        <dbReference type="Rhea" id="RHEA:41893"/>
    </physiologicalReaction>
</comment>
<evidence type="ECO:0000256" key="30">
    <source>
        <dbReference type="ARBA" id="ARBA00023401"/>
    </source>
</evidence>
<evidence type="ECO:0000256" key="39">
    <source>
        <dbReference type="ARBA" id="ARBA00047500"/>
    </source>
</evidence>
<evidence type="ECO:0000256" key="6">
    <source>
        <dbReference type="ARBA" id="ARBA00013191"/>
    </source>
</evidence>
<dbReference type="InterPro" id="IPR050091">
    <property type="entry name" value="PKS_NRPS_Biosynth_Enz"/>
</dbReference>
<dbReference type="SUPFAM" id="SSF53474">
    <property type="entry name" value="alpha/beta-Hydrolases"/>
    <property type="match status" value="1"/>
</dbReference>
<feature type="compositionally biased region" description="Polar residues" evidence="65">
    <location>
        <begin position="2228"/>
        <end position="2238"/>
    </location>
</feature>
<evidence type="ECO:0000256" key="65">
    <source>
        <dbReference type="SAM" id="MobiDB-lite"/>
    </source>
</evidence>
<dbReference type="SUPFAM" id="SSF50129">
    <property type="entry name" value="GroES-like"/>
    <property type="match status" value="1"/>
</dbReference>
<evidence type="ECO:0000256" key="23">
    <source>
        <dbReference type="ARBA" id="ARBA00023332"/>
    </source>
</evidence>
<evidence type="ECO:0000256" key="45">
    <source>
        <dbReference type="ARBA" id="ARBA00048051"/>
    </source>
</evidence>
<dbReference type="PROSITE" id="PS52004">
    <property type="entry name" value="KS3_2"/>
    <property type="match status" value="1"/>
</dbReference>
<comment type="catalytic activity">
    <reaction evidence="55">
        <text>(2E)-octadecenoyl-[ACP] + NADPH + H(+) = octadecanoyl-[ACP] + NADP(+)</text>
        <dbReference type="Rhea" id="RHEA:41928"/>
        <dbReference type="Rhea" id="RHEA-COMP:9655"/>
        <dbReference type="Rhea" id="RHEA-COMP:9656"/>
        <dbReference type="ChEBI" id="CHEBI:15378"/>
        <dbReference type="ChEBI" id="CHEBI:57783"/>
        <dbReference type="ChEBI" id="CHEBI:58349"/>
        <dbReference type="ChEBI" id="CHEBI:78489"/>
        <dbReference type="ChEBI" id="CHEBI:78495"/>
    </reaction>
    <physiologicalReaction direction="left-to-right" evidence="55">
        <dbReference type="Rhea" id="RHEA:41929"/>
    </physiologicalReaction>
</comment>
<evidence type="ECO:0000256" key="27">
    <source>
        <dbReference type="ARBA" id="ARBA00023394"/>
    </source>
</evidence>
<comment type="catalytic activity">
    <reaction evidence="54">
        <text>3-oxotetradecanoyl-[ACP] + NADPH + H(+) = (3R)-hydroxytetradecanoyl-[ACP] + NADP(+)</text>
        <dbReference type="Rhea" id="RHEA:41888"/>
        <dbReference type="Rhea" id="RHEA-COMP:9645"/>
        <dbReference type="Rhea" id="RHEA-COMP:9646"/>
        <dbReference type="ChEBI" id="CHEBI:15378"/>
        <dbReference type="ChEBI" id="CHEBI:57783"/>
        <dbReference type="ChEBI" id="CHEBI:58349"/>
        <dbReference type="ChEBI" id="CHEBI:78473"/>
        <dbReference type="ChEBI" id="CHEBI:78474"/>
    </reaction>
    <physiologicalReaction direction="left-to-right" evidence="54">
        <dbReference type="Rhea" id="RHEA:41889"/>
    </physiologicalReaction>
</comment>
<keyword evidence="9" id="KW-0444">Lipid biosynthesis</keyword>
<dbReference type="GO" id="GO:0016297">
    <property type="term" value="F:fatty acyl-[ACP] hydrolase activity"/>
    <property type="evidence" value="ECO:0007669"/>
    <property type="project" value="UniProtKB-EC"/>
</dbReference>
<comment type="catalytic activity">
    <reaction evidence="23">
        <text>(3R)-hydroxyoctanoyl-[ACP] = (2E)-octenoyl-[ACP] + H2O</text>
        <dbReference type="Rhea" id="RHEA:41844"/>
        <dbReference type="Rhea" id="RHEA-COMP:9634"/>
        <dbReference type="Rhea" id="RHEA-COMP:9635"/>
        <dbReference type="ChEBI" id="CHEBI:15377"/>
        <dbReference type="ChEBI" id="CHEBI:78461"/>
        <dbReference type="ChEBI" id="CHEBI:78462"/>
    </reaction>
    <physiologicalReaction direction="left-to-right" evidence="23">
        <dbReference type="Rhea" id="RHEA:41845"/>
    </physiologicalReaction>
</comment>
<feature type="active site" description="Proton acceptor; for dehydratase activity" evidence="64">
    <location>
        <position position="903"/>
    </location>
</feature>
<dbReference type="InterPro" id="IPR013968">
    <property type="entry name" value="PKS_KR"/>
</dbReference>
<evidence type="ECO:0000256" key="9">
    <source>
        <dbReference type="ARBA" id="ARBA00022516"/>
    </source>
</evidence>
<dbReference type="PROSITE" id="PS52019">
    <property type="entry name" value="PKS_MFAS_DH"/>
    <property type="match status" value="1"/>
</dbReference>
<keyword evidence="18" id="KW-0560">Oxidoreductase</keyword>
<evidence type="ECO:0000256" key="28">
    <source>
        <dbReference type="ARBA" id="ARBA00023398"/>
    </source>
</evidence>
<comment type="catalytic activity">
    <reaction evidence="24">
        <text>(3R)-hydroxydodecanoyl-[ACP] = (2E)-dodecenoyl-[ACP] + H2O</text>
        <dbReference type="Rhea" id="RHEA:41876"/>
        <dbReference type="Rhea" id="RHEA-COMP:9642"/>
        <dbReference type="Rhea" id="RHEA-COMP:9643"/>
        <dbReference type="ChEBI" id="CHEBI:15377"/>
        <dbReference type="ChEBI" id="CHEBI:78470"/>
        <dbReference type="ChEBI" id="CHEBI:78472"/>
    </reaction>
    <physiologicalReaction direction="left-to-right" evidence="24">
        <dbReference type="Rhea" id="RHEA:41877"/>
    </physiologicalReaction>
</comment>
<dbReference type="InterPro" id="IPR036736">
    <property type="entry name" value="ACP-like_sf"/>
</dbReference>
<evidence type="ECO:0000256" key="7">
    <source>
        <dbReference type="ARBA" id="ARBA00018769"/>
    </source>
</evidence>
<evidence type="ECO:0000256" key="11">
    <source>
        <dbReference type="ARBA" id="ARBA00022679"/>
    </source>
</evidence>
<feature type="region of interest" description="Disordered" evidence="65">
    <location>
        <begin position="2214"/>
        <end position="2243"/>
    </location>
</feature>
<dbReference type="InterPro" id="IPR016039">
    <property type="entry name" value="Thiolase-like"/>
</dbReference>
<evidence type="ECO:0000256" key="58">
    <source>
        <dbReference type="ARBA" id="ARBA00049263"/>
    </source>
</evidence>
<dbReference type="Gene3D" id="3.10.129.110">
    <property type="entry name" value="Polyketide synthase dehydratase"/>
    <property type="match status" value="1"/>
</dbReference>
<comment type="catalytic activity">
    <reaction evidence="35">
        <text>hexanoyl-[ACP] + malonyl-[ACP] + H(+) = 3-oxooctanoyl-[ACP] + holo-[ACP] + CO2</text>
        <dbReference type="Rhea" id="RHEA:41836"/>
        <dbReference type="Rhea" id="RHEA-COMP:9623"/>
        <dbReference type="Rhea" id="RHEA-COMP:9632"/>
        <dbReference type="Rhea" id="RHEA-COMP:9633"/>
        <dbReference type="Rhea" id="RHEA-COMP:9685"/>
        <dbReference type="ChEBI" id="CHEBI:15378"/>
        <dbReference type="ChEBI" id="CHEBI:16526"/>
        <dbReference type="ChEBI" id="CHEBI:64479"/>
        <dbReference type="ChEBI" id="CHEBI:78449"/>
        <dbReference type="ChEBI" id="CHEBI:78459"/>
        <dbReference type="ChEBI" id="CHEBI:78460"/>
    </reaction>
    <physiologicalReaction direction="left-to-right" evidence="35">
        <dbReference type="Rhea" id="RHEA:41837"/>
    </physiologicalReaction>
</comment>
<evidence type="ECO:0000256" key="40">
    <source>
        <dbReference type="ARBA" id="ARBA00047578"/>
    </source>
</evidence>
<evidence type="ECO:0000256" key="37">
    <source>
        <dbReference type="ARBA" id="ARBA00047440"/>
    </source>
</evidence>
<evidence type="ECO:0000256" key="24">
    <source>
        <dbReference type="ARBA" id="ARBA00023351"/>
    </source>
</evidence>
<evidence type="ECO:0000256" key="51">
    <source>
        <dbReference type="ARBA" id="ARBA00048650"/>
    </source>
</evidence>
<evidence type="ECO:0000256" key="35">
    <source>
        <dbReference type="ARBA" id="ARBA00047394"/>
    </source>
</evidence>
<keyword evidence="17" id="KW-0007">Acetylation</keyword>
<dbReference type="Gene3D" id="1.10.1200.10">
    <property type="entry name" value="ACP-like"/>
    <property type="match status" value="1"/>
</dbReference>
<evidence type="ECO:0000256" key="36">
    <source>
        <dbReference type="ARBA" id="ARBA00047400"/>
    </source>
</evidence>
<comment type="catalytic activity">
    <reaction evidence="62">
        <text>(2E)-decenoyl-[ACP] + NADPH + H(+) = decanoyl-[ACP] + NADP(+)</text>
        <dbReference type="Rhea" id="RHEA:41864"/>
        <dbReference type="Rhea" id="RHEA-COMP:9639"/>
        <dbReference type="Rhea" id="RHEA-COMP:9640"/>
        <dbReference type="ChEBI" id="CHEBI:15378"/>
        <dbReference type="ChEBI" id="CHEBI:57783"/>
        <dbReference type="ChEBI" id="CHEBI:58349"/>
        <dbReference type="ChEBI" id="CHEBI:78467"/>
        <dbReference type="ChEBI" id="CHEBI:78468"/>
    </reaction>
    <physiologicalReaction direction="left-to-right" evidence="62">
        <dbReference type="Rhea" id="RHEA:41865"/>
    </physiologicalReaction>
</comment>
<dbReference type="Gene3D" id="3.30.70.3290">
    <property type="match status" value="1"/>
</dbReference>
<evidence type="ECO:0000256" key="64">
    <source>
        <dbReference type="PROSITE-ProRule" id="PRU01363"/>
    </source>
</evidence>
<dbReference type="SMART" id="SM00823">
    <property type="entry name" value="PKS_PP"/>
    <property type="match status" value="1"/>
</dbReference>
<dbReference type="PROSITE" id="PS00606">
    <property type="entry name" value="KS3_1"/>
    <property type="match status" value="1"/>
</dbReference>
<dbReference type="Pfam" id="PF00109">
    <property type="entry name" value="ketoacyl-synt"/>
    <property type="match status" value="1"/>
</dbReference>
<dbReference type="InterPro" id="IPR014030">
    <property type="entry name" value="Ketoacyl_synth_N"/>
</dbReference>
<dbReference type="InterPro" id="IPR020806">
    <property type="entry name" value="PKS_PP-bd"/>
</dbReference>
<dbReference type="EC" id="1.1.1.100" evidence="5"/>
<dbReference type="InterPro" id="IPR011032">
    <property type="entry name" value="GroES-like_sf"/>
</dbReference>
<protein>
    <recommendedName>
        <fullName evidence="7">Fatty acid synthase</fullName>
        <ecNumber evidence="5">1.1.1.100</ecNumber>
        <ecNumber evidence="2">1.3.1.39</ecNumber>
        <ecNumber evidence="6">2.3.1.41</ecNumber>
        <ecNumber evidence="4">2.3.1.85</ecNumber>
        <ecNumber evidence="3">3.1.2.14</ecNumber>
    </recommendedName>
</protein>
<dbReference type="SUPFAM" id="SSF51735">
    <property type="entry name" value="NAD(P)-binding Rossmann-fold domains"/>
    <property type="match status" value="2"/>
</dbReference>
<comment type="catalytic activity">
    <reaction evidence="29">
        <text>(3R)-hydroxyoctadecanoyl-[ACP] = (2E)-octadecenoyl-[ACP] + H2O</text>
        <dbReference type="Rhea" id="RHEA:41924"/>
        <dbReference type="Rhea" id="RHEA-COMP:9654"/>
        <dbReference type="Rhea" id="RHEA-COMP:9655"/>
        <dbReference type="ChEBI" id="CHEBI:15377"/>
        <dbReference type="ChEBI" id="CHEBI:78488"/>
        <dbReference type="ChEBI" id="CHEBI:78489"/>
    </reaction>
    <physiologicalReaction direction="left-to-right" evidence="29">
        <dbReference type="Rhea" id="RHEA:41925"/>
    </physiologicalReaction>
</comment>
<feature type="region of interest" description="C-terminal hotdog fold" evidence="64">
    <location>
        <begin position="1004"/>
        <end position="1146"/>
    </location>
</feature>
<feature type="compositionally biased region" description="Low complexity" evidence="65">
    <location>
        <begin position="2217"/>
        <end position="2227"/>
    </location>
</feature>
<keyword evidence="21" id="KW-0275">Fatty acid biosynthesis</keyword>
<dbReference type="SMART" id="SM00822">
    <property type="entry name" value="PKS_KR"/>
    <property type="match status" value="1"/>
</dbReference>
<evidence type="ECO:0000256" key="62">
    <source>
        <dbReference type="ARBA" id="ARBA00049521"/>
    </source>
</evidence>
<dbReference type="Gene3D" id="3.40.47.10">
    <property type="match status" value="1"/>
</dbReference>
<evidence type="ECO:0000256" key="59">
    <source>
        <dbReference type="ARBA" id="ARBA00049414"/>
    </source>
</evidence>
<dbReference type="SUPFAM" id="SSF53901">
    <property type="entry name" value="Thiolase-like"/>
    <property type="match status" value="1"/>
</dbReference>
<dbReference type="GeneID" id="100900717"/>
<evidence type="ECO:0000256" key="47">
    <source>
        <dbReference type="ARBA" id="ARBA00048289"/>
    </source>
</evidence>
<dbReference type="Gene3D" id="3.40.50.1820">
    <property type="entry name" value="alpha/beta hydrolase"/>
    <property type="match status" value="2"/>
</dbReference>
<dbReference type="EC" id="2.3.1.41" evidence="6"/>
<comment type="catalytic activity">
    <reaction evidence="57">
        <text>(2E)-tetradecenoyl-[ACP] + NADPH + H(+) = tetradecanoyl-[ACP] + NADP(+)</text>
        <dbReference type="Rhea" id="RHEA:41896"/>
        <dbReference type="Rhea" id="RHEA-COMP:9647"/>
        <dbReference type="Rhea" id="RHEA-COMP:9648"/>
        <dbReference type="ChEBI" id="CHEBI:15378"/>
        <dbReference type="ChEBI" id="CHEBI:57783"/>
        <dbReference type="ChEBI" id="CHEBI:58349"/>
        <dbReference type="ChEBI" id="CHEBI:78475"/>
        <dbReference type="ChEBI" id="CHEBI:78477"/>
    </reaction>
    <physiologicalReaction direction="left-to-right" evidence="57">
        <dbReference type="Rhea" id="RHEA:41897"/>
    </physiologicalReaction>
</comment>
<dbReference type="Pfam" id="PF02801">
    <property type="entry name" value="Ketoacyl-synt_C"/>
    <property type="match status" value="1"/>
</dbReference>
<keyword evidence="16" id="KW-0663">Pyridoxal phosphate</keyword>
<comment type="catalytic activity">
    <reaction evidence="37">
        <text>3-oxodecanoyl-[ACP] + NADPH + H(+) = (3R)-hydroxydecanoyl-[ACP] + NADP(+)</text>
        <dbReference type="Rhea" id="RHEA:41856"/>
        <dbReference type="Rhea" id="RHEA-COMP:9637"/>
        <dbReference type="Rhea" id="RHEA-COMP:9638"/>
        <dbReference type="ChEBI" id="CHEBI:15378"/>
        <dbReference type="ChEBI" id="CHEBI:57783"/>
        <dbReference type="ChEBI" id="CHEBI:58349"/>
        <dbReference type="ChEBI" id="CHEBI:78464"/>
        <dbReference type="ChEBI" id="CHEBI:78466"/>
    </reaction>
    <physiologicalReaction direction="left-to-right" evidence="37">
        <dbReference type="Rhea" id="RHEA:41857"/>
    </physiologicalReaction>
</comment>
<dbReference type="Proteomes" id="UP000694867">
    <property type="component" value="Unplaced"/>
</dbReference>
<evidence type="ECO:0000259" key="66">
    <source>
        <dbReference type="PROSITE" id="PS50075"/>
    </source>
</evidence>
<dbReference type="SUPFAM" id="SSF47336">
    <property type="entry name" value="ACP-like"/>
    <property type="match status" value="1"/>
</dbReference>
<dbReference type="Gene3D" id="3.40.50.150">
    <property type="entry name" value="Vaccinia Virus protein VP39"/>
    <property type="match status" value="1"/>
</dbReference>
<evidence type="ECO:0000256" key="2">
    <source>
        <dbReference type="ARBA" id="ARBA00012004"/>
    </source>
</evidence>
<comment type="catalytic activity">
    <reaction evidence="25">
        <text>(3R)-hydroxyhexanoyl-[ACP] = (2E)-hexenoyl-[ACP] + H2O</text>
        <dbReference type="Rhea" id="RHEA:41828"/>
        <dbReference type="Rhea" id="RHEA-COMP:9630"/>
        <dbReference type="Rhea" id="RHEA-COMP:9631"/>
        <dbReference type="ChEBI" id="CHEBI:15377"/>
        <dbReference type="ChEBI" id="CHEBI:78457"/>
        <dbReference type="ChEBI" id="CHEBI:78458"/>
    </reaction>
    <physiologicalReaction direction="left-to-right" evidence="25">
        <dbReference type="Rhea" id="RHEA:41829"/>
    </physiologicalReaction>
</comment>
<evidence type="ECO:0000256" key="32">
    <source>
        <dbReference type="ARBA" id="ARBA00023442"/>
    </source>
</evidence>
<keyword evidence="11" id="KW-0808">Transferase</keyword>
<evidence type="ECO:0000256" key="4">
    <source>
        <dbReference type="ARBA" id="ARBA00012873"/>
    </source>
</evidence>
<dbReference type="SUPFAM" id="SSF55048">
    <property type="entry name" value="Probable ACP-binding domain of malonyl-CoA ACP transacylase"/>
    <property type="match status" value="1"/>
</dbReference>
<evidence type="ECO:0000256" key="1">
    <source>
        <dbReference type="ARBA" id="ARBA00005189"/>
    </source>
</evidence>
<dbReference type="RefSeq" id="XP_003739635.1">
    <property type="nucleotide sequence ID" value="XM_003739587.1"/>
</dbReference>
<dbReference type="InterPro" id="IPR049900">
    <property type="entry name" value="PKS_mFAS_DH"/>
</dbReference>
<evidence type="ECO:0000259" key="68">
    <source>
        <dbReference type="PROSITE" id="PS52019"/>
    </source>
</evidence>
<dbReference type="Pfam" id="PF21089">
    <property type="entry name" value="PKS_DH_N"/>
    <property type="match status" value="1"/>
</dbReference>
<dbReference type="GO" id="GO:0004313">
    <property type="term" value="F:[acyl-carrier-protein] S-acetyltransferase activity"/>
    <property type="evidence" value="ECO:0007669"/>
    <property type="project" value="UniProtKB-EC"/>
</dbReference>
<evidence type="ECO:0000256" key="46">
    <source>
        <dbReference type="ARBA" id="ARBA00048281"/>
    </source>
</evidence>
<evidence type="ECO:0000256" key="8">
    <source>
        <dbReference type="ARBA" id="ARBA00022450"/>
    </source>
</evidence>
<evidence type="ECO:0000256" key="26">
    <source>
        <dbReference type="ARBA" id="ARBA00023388"/>
    </source>
</evidence>
<dbReference type="FunFam" id="1.10.1200.10:FF:000013">
    <property type="entry name" value="Fatty acid synthase"/>
    <property type="match status" value="1"/>
</dbReference>
<evidence type="ECO:0000256" key="13">
    <source>
        <dbReference type="ARBA" id="ARBA00022801"/>
    </source>
</evidence>
<comment type="catalytic activity">
    <reaction evidence="46">
        <text>(2E)-dodecenoyl-[ACP] + NADPH + H(+) = dodecanoyl-[ACP] + NADP(+)</text>
        <dbReference type="Rhea" id="RHEA:41880"/>
        <dbReference type="Rhea" id="RHEA-COMP:9643"/>
        <dbReference type="Rhea" id="RHEA-COMP:9644"/>
        <dbReference type="ChEBI" id="CHEBI:15378"/>
        <dbReference type="ChEBI" id="CHEBI:57783"/>
        <dbReference type="ChEBI" id="CHEBI:58349"/>
        <dbReference type="ChEBI" id="CHEBI:65264"/>
        <dbReference type="ChEBI" id="CHEBI:78472"/>
    </reaction>
    <physiologicalReaction direction="left-to-right" evidence="46">
        <dbReference type="Rhea" id="RHEA:41881"/>
    </physiologicalReaction>
</comment>
<evidence type="ECO:0000256" key="22">
    <source>
        <dbReference type="ARBA" id="ARBA00023268"/>
    </source>
</evidence>
<dbReference type="GO" id="GO:0004316">
    <property type="term" value="F:3-oxoacyl-[acyl-carrier-protein] reductase (NADPH) activity"/>
    <property type="evidence" value="ECO:0007669"/>
    <property type="project" value="UniProtKB-EC"/>
</dbReference>
<evidence type="ECO:0000259" key="67">
    <source>
        <dbReference type="PROSITE" id="PS52004"/>
    </source>
</evidence>
<dbReference type="Gene3D" id="3.90.180.10">
    <property type="entry name" value="Medium-chain alcohol dehydrogenases, catalytic domain"/>
    <property type="match status" value="1"/>
</dbReference>
<comment type="catalytic activity">
    <reaction evidence="39">
        <text>(2E)-butenoyl-[ACP] + NADPH + H(+) = butanoyl-[ACP] + NADP(+)</text>
        <dbReference type="Rhea" id="RHEA:41812"/>
        <dbReference type="Rhea" id="RHEA-COMP:9627"/>
        <dbReference type="Rhea" id="RHEA-COMP:9628"/>
        <dbReference type="ChEBI" id="CHEBI:15378"/>
        <dbReference type="ChEBI" id="CHEBI:57783"/>
        <dbReference type="ChEBI" id="CHEBI:58349"/>
        <dbReference type="ChEBI" id="CHEBI:78453"/>
        <dbReference type="ChEBI" id="CHEBI:78454"/>
    </reaction>
    <physiologicalReaction direction="left-to-right" evidence="39">
        <dbReference type="Rhea" id="RHEA:41813"/>
    </physiologicalReaction>
</comment>
<evidence type="ECO:0000256" key="15">
    <source>
        <dbReference type="ARBA" id="ARBA00022857"/>
    </source>
</evidence>
<evidence type="ECO:0000256" key="5">
    <source>
        <dbReference type="ARBA" id="ARBA00012948"/>
    </source>
</evidence>
<evidence type="ECO:0000256" key="12">
    <source>
        <dbReference type="ARBA" id="ARBA00022799"/>
    </source>
</evidence>
<evidence type="ECO:0000256" key="17">
    <source>
        <dbReference type="ARBA" id="ARBA00022990"/>
    </source>
</evidence>
<evidence type="ECO:0000256" key="10">
    <source>
        <dbReference type="ARBA" id="ARBA00022553"/>
    </source>
</evidence>
<dbReference type="Gene3D" id="3.40.50.720">
    <property type="entry name" value="NAD(P)-binding Rossmann-like Domain"/>
    <property type="match status" value="1"/>
</dbReference>
<evidence type="ECO:0000256" key="14">
    <source>
        <dbReference type="ARBA" id="ARBA00022832"/>
    </source>
</evidence>
<dbReference type="InterPro" id="IPR016035">
    <property type="entry name" value="Acyl_Trfase/lysoPLipase"/>
</dbReference>
<dbReference type="Pfam" id="PF00698">
    <property type="entry name" value="Acyl_transf_1"/>
    <property type="match status" value="1"/>
</dbReference>
<evidence type="ECO:0000256" key="21">
    <source>
        <dbReference type="ARBA" id="ARBA00023160"/>
    </source>
</evidence>
<keyword evidence="15" id="KW-0521">NADP</keyword>
<comment type="catalytic activity">
    <reaction evidence="47">
        <text>tetradecanoyl-[ACP] + H2O = tetradecanoate + holo-[ACP] + H(+)</text>
        <dbReference type="Rhea" id="RHEA:30123"/>
        <dbReference type="Rhea" id="RHEA-COMP:9648"/>
        <dbReference type="Rhea" id="RHEA-COMP:9685"/>
        <dbReference type="ChEBI" id="CHEBI:15377"/>
        <dbReference type="ChEBI" id="CHEBI:15378"/>
        <dbReference type="ChEBI" id="CHEBI:30807"/>
        <dbReference type="ChEBI" id="CHEBI:64479"/>
        <dbReference type="ChEBI" id="CHEBI:78477"/>
        <dbReference type="EC" id="3.1.2.14"/>
    </reaction>
    <physiologicalReaction direction="left-to-right" evidence="47">
        <dbReference type="Rhea" id="RHEA:30124"/>
    </physiologicalReaction>
</comment>
<dbReference type="FunFam" id="3.90.180.10:FF:000015">
    <property type="entry name" value="Fatty acid synthase"/>
    <property type="match status" value="1"/>
</dbReference>
<comment type="catalytic activity">
    <reaction evidence="58">
        <text>3-oxododecanoyl-[ACP] + NADPH + H(+) = (3R)-hydroxydodecanoyl-[ACP] + NADP(+)</text>
        <dbReference type="Rhea" id="RHEA:41872"/>
        <dbReference type="Rhea" id="RHEA-COMP:9641"/>
        <dbReference type="Rhea" id="RHEA-COMP:9642"/>
        <dbReference type="ChEBI" id="CHEBI:15378"/>
        <dbReference type="ChEBI" id="CHEBI:57783"/>
        <dbReference type="ChEBI" id="CHEBI:58349"/>
        <dbReference type="ChEBI" id="CHEBI:78469"/>
        <dbReference type="ChEBI" id="CHEBI:78470"/>
    </reaction>
    <physiologicalReaction direction="left-to-right" evidence="58">
        <dbReference type="Rhea" id="RHEA:41873"/>
    </physiologicalReaction>
</comment>
<evidence type="ECO:0000256" key="38">
    <source>
        <dbReference type="ARBA" id="ARBA00047451"/>
    </source>
</evidence>
<comment type="catalytic activity">
    <reaction evidence="48">
        <text>(2E)-octenoyl-[ACP] + NADPH + H(+) = octanoyl-[ACP] + NADP(+)</text>
        <dbReference type="Rhea" id="RHEA:41848"/>
        <dbReference type="Rhea" id="RHEA-COMP:9635"/>
        <dbReference type="Rhea" id="RHEA-COMP:9636"/>
        <dbReference type="ChEBI" id="CHEBI:15378"/>
        <dbReference type="ChEBI" id="CHEBI:57783"/>
        <dbReference type="ChEBI" id="CHEBI:58349"/>
        <dbReference type="ChEBI" id="CHEBI:78462"/>
        <dbReference type="ChEBI" id="CHEBI:78463"/>
    </reaction>
    <physiologicalReaction direction="left-to-right" evidence="48">
        <dbReference type="Rhea" id="RHEA:41849"/>
    </physiologicalReaction>
</comment>
<dbReference type="EC" id="3.1.2.14" evidence="3"/>
<dbReference type="InterPro" id="IPR001031">
    <property type="entry name" value="Thioesterase"/>
</dbReference>
<dbReference type="SUPFAM" id="SSF52151">
    <property type="entry name" value="FabD/lysophospholipase-like"/>
    <property type="match status" value="1"/>
</dbReference>
<evidence type="ECO:0000256" key="52">
    <source>
        <dbReference type="ARBA" id="ARBA00048691"/>
    </source>
</evidence>
<evidence type="ECO:0000256" key="31">
    <source>
        <dbReference type="ARBA" id="ARBA00023402"/>
    </source>
</evidence>
<keyword evidence="12" id="KW-0702">S-nitrosylation</keyword>
<evidence type="ECO:0000256" key="43">
    <source>
        <dbReference type="ARBA" id="ARBA00047953"/>
    </source>
</evidence>
<comment type="catalytic activity">
    <reaction evidence="34">
        <text>3-oxooctadecanoyl-[ACP] + NADPH + H(+) = (3R)-hydroxyoctadecanoyl-[ACP] + NADP(+)</text>
        <dbReference type="Rhea" id="RHEA:41920"/>
        <dbReference type="Rhea" id="RHEA-COMP:9653"/>
        <dbReference type="Rhea" id="RHEA-COMP:9654"/>
        <dbReference type="ChEBI" id="CHEBI:15378"/>
        <dbReference type="ChEBI" id="CHEBI:57783"/>
        <dbReference type="ChEBI" id="CHEBI:58349"/>
        <dbReference type="ChEBI" id="CHEBI:78487"/>
        <dbReference type="ChEBI" id="CHEBI:78488"/>
    </reaction>
    <physiologicalReaction direction="left-to-right" evidence="34">
        <dbReference type="Rhea" id="RHEA:41921"/>
    </physiologicalReaction>
</comment>
<evidence type="ECO:0000256" key="44">
    <source>
        <dbReference type="ARBA" id="ARBA00047961"/>
    </source>
</evidence>
<keyword evidence="20" id="KW-0443">Lipid metabolism</keyword>
<keyword evidence="10" id="KW-0597">Phosphoprotein</keyword>
<dbReference type="GO" id="GO:0141148">
    <property type="term" value="F:enoyl-[acyl-carrier-protein] reductase (NADPH) activity"/>
    <property type="evidence" value="ECO:0007669"/>
    <property type="project" value="UniProtKB-EC"/>
</dbReference>
<comment type="catalytic activity">
    <reaction evidence="61">
        <text>butanoyl-[ACP] + malonyl-[ACP] + H(+) = 3-oxohexanoyl-[ACP] + holo-[ACP] + CO2</text>
        <dbReference type="Rhea" id="RHEA:41820"/>
        <dbReference type="Rhea" id="RHEA-COMP:9623"/>
        <dbReference type="Rhea" id="RHEA-COMP:9628"/>
        <dbReference type="Rhea" id="RHEA-COMP:9629"/>
        <dbReference type="Rhea" id="RHEA-COMP:9685"/>
        <dbReference type="ChEBI" id="CHEBI:15378"/>
        <dbReference type="ChEBI" id="CHEBI:16526"/>
        <dbReference type="ChEBI" id="CHEBI:64479"/>
        <dbReference type="ChEBI" id="CHEBI:78449"/>
        <dbReference type="ChEBI" id="CHEBI:78454"/>
        <dbReference type="ChEBI" id="CHEBI:78456"/>
    </reaction>
    <physiologicalReaction direction="left-to-right" evidence="61">
        <dbReference type="Rhea" id="RHEA:41821"/>
    </physiologicalReaction>
</comment>
<dbReference type="Pfam" id="PF00550">
    <property type="entry name" value="PP-binding"/>
    <property type="match status" value="1"/>
</dbReference>
<comment type="catalytic activity">
    <reaction evidence="60">
        <text>3-oxooctanoyl-[ACP] + NADPH + H(+) = (3R)-hydroxyoctanoyl-[ACP] + NADP(+)</text>
        <dbReference type="Rhea" id="RHEA:41840"/>
        <dbReference type="Rhea" id="RHEA-COMP:9633"/>
        <dbReference type="Rhea" id="RHEA-COMP:9634"/>
        <dbReference type="ChEBI" id="CHEBI:15378"/>
        <dbReference type="ChEBI" id="CHEBI:57783"/>
        <dbReference type="ChEBI" id="CHEBI:58349"/>
        <dbReference type="ChEBI" id="CHEBI:78460"/>
        <dbReference type="ChEBI" id="CHEBI:78461"/>
    </reaction>
    <physiologicalReaction direction="left-to-right" evidence="60">
        <dbReference type="Rhea" id="RHEA:41841"/>
    </physiologicalReaction>
</comment>
<dbReference type="GO" id="GO:0006633">
    <property type="term" value="P:fatty acid biosynthetic process"/>
    <property type="evidence" value="ECO:0007669"/>
    <property type="project" value="UniProtKB-KW"/>
</dbReference>
<dbReference type="Pfam" id="PF13602">
    <property type="entry name" value="ADH_zinc_N_2"/>
    <property type="match status" value="1"/>
</dbReference>
<dbReference type="CDD" id="cd05195">
    <property type="entry name" value="enoyl_red"/>
    <property type="match status" value="1"/>
</dbReference>